<dbReference type="EMBL" id="JABSTU010000004">
    <property type="protein sequence ID" value="KAH8033348.1"/>
    <property type="molecule type" value="Genomic_DNA"/>
</dbReference>
<reference evidence="2" key="2">
    <citation type="submission" date="2021-09" db="EMBL/GenBank/DDBJ databases">
        <authorList>
            <person name="Jia N."/>
            <person name="Wang J."/>
            <person name="Shi W."/>
            <person name="Du L."/>
            <person name="Sun Y."/>
            <person name="Zhan W."/>
            <person name="Jiang J."/>
            <person name="Wang Q."/>
            <person name="Zhang B."/>
            <person name="Ji P."/>
            <person name="Sakyi L.B."/>
            <person name="Cui X."/>
            <person name="Yuan T."/>
            <person name="Jiang B."/>
            <person name="Yang W."/>
            <person name="Lam T.T.-Y."/>
            <person name="Chang Q."/>
            <person name="Ding S."/>
            <person name="Wang X."/>
            <person name="Zhu J."/>
            <person name="Ruan X."/>
            <person name="Zhao L."/>
            <person name="Wei J."/>
            <person name="Que T."/>
            <person name="Du C."/>
            <person name="Cheng J."/>
            <person name="Dai P."/>
            <person name="Han X."/>
            <person name="Huang E."/>
            <person name="Gao Y."/>
            <person name="Liu J."/>
            <person name="Shao H."/>
            <person name="Ye R."/>
            <person name="Li L."/>
            <person name="Wei W."/>
            <person name="Wang X."/>
            <person name="Wang C."/>
            <person name="Huo Q."/>
            <person name="Li W."/>
            <person name="Guo W."/>
            <person name="Chen H."/>
            <person name="Chen S."/>
            <person name="Zhou L."/>
            <person name="Zhou L."/>
            <person name="Ni X."/>
            <person name="Tian J."/>
            <person name="Zhou Y."/>
            <person name="Sheng Y."/>
            <person name="Liu T."/>
            <person name="Pan Y."/>
            <person name="Xia L."/>
            <person name="Li J."/>
            <person name="Zhao F."/>
            <person name="Cao W."/>
        </authorList>
    </citation>
    <scope>NUCLEOTIDE SEQUENCE</scope>
    <source>
        <strain evidence="2">Rmic-2018</strain>
        <tissue evidence="2">Larvae</tissue>
    </source>
</reference>
<evidence type="ECO:0000256" key="1">
    <source>
        <dbReference type="SAM" id="MobiDB-lite"/>
    </source>
</evidence>
<dbReference type="VEuPathDB" id="VectorBase:LOC119177887"/>
<gene>
    <name evidence="2" type="ORF">HPB51_010912</name>
</gene>
<protein>
    <submittedName>
        <fullName evidence="2">Uncharacterized protein</fullName>
    </submittedName>
</protein>
<dbReference type="AlphaFoldDB" id="A0A9J6EGJ1"/>
<dbReference type="Proteomes" id="UP000821866">
    <property type="component" value="Chromosome 2"/>
</dbReference>
<reference evidence="2" key="1">
    <citation type="journal article" date="2020" name="Cell">
        <title>Large-Scale Comparative Analyses of Tick Genomes Elucidate Their Genetic Diversity and Vector Capacities.</title>
        <authorList>
            <consortium name="Tick Genome and Microbiome Consortium (TIGMIC)"/>
            <person name="Jia N."/>
            <person name="Wang J."/>
            <person name="Shi W."/>
            <person name="Du L."/>
            <person name="Sun Y."/>
            <person name="Zhan W."/>
            <person name="Jiang J.F."/>
            <person name="Wang Q."/>
            <person name="Zhang B."/>
            <person name="Ji P."/>
            <person name="Bell-Sakyi L."/>
            <person name="Cui X.M."/>
            <person name="Yuan T.T."/>
            <person name="Jiang B.G."/>
            <person name="Yang W.F."/>
            <person name="Lam T.T."/>
            <person name="Chang Q.C."/>
            <person name="Ding S.J."/>
            <person name="Wang X.J."/>
            <person name="Zhu J.G."/>
            <person name="Ruan X.D."/>
            <person name="Zhao L."/>
            <person name="Wei J.T."/>
            <person name="Ye R.Z."/>
            <person name="Que T.C."/>
            <person name="Du C.H."/>
            <person name="Zhou Y.H."/>
            <person name="Cheng J.X."/>
            <person name="Dai P.F."/>
            <person name="Guo W.B."/>
            <person name="Han X.H."/>
            <person name="Huang E.J."/>
            <person name="Li L.F."/>
            <person name="Wei W."/>
            <person name="Gao Y.C."/>
            <person name="Liu J.Z."/>
            <person name="Shao H.Z."/>
            <person name="Wang X."/>
            <person name="Wang C.C."/>
            <person name="Yang T.C."/>
            <person name="Huo Q.B."/>
            <person name="Li W."/>
            <person name="Chen H.Y."/>
            <person name="Chen S.E."/>
            <person name="Zhou L.G."/>
            <person name="Ni X.B."/>
            <person name="Tian J.H."/>
            <person name="Sheng Y."/>
            <person name="Liu T."/>
            <person name="Pan Y.S."/>
            <person name="Xia L.Y."/>
            <person name="Li J."/>
            <person name="Zhao F."/>
            <person name="Cao W.C."/>
        </authorList>
    </citation>
    <scope>NUCLEOTIDE SEQUENCE</scope>
    <source>
        <strain evidence="2">Rmic-2018</strain>
    </source>
</reference>
<accession>A0A9J6EGJ1</accession>
<comment type="caution">
    <text evidence="2">The sequence shown here is derived from an EMBL/GenBank/DDBJ whole genome shotgun (WGS) entry which is preliminary data.</text>
</comment>
<evidence type="ECO:0000313" key="3">
    <source>
        <dbReference type="Proteomes" id="UP000821866"/>
    </source>
</evidence>
<feature type="compositionally biased region" description="Basic and acidic residues" evidence="1">
    <location>
        <begin position="230"/>
        <end position="263"/>
    </location>
</feature>
<feature type="region of interest" description="Disordered" evidence="1">
    <location>
        <begin position="1"/>
        <end position="29"/>
    </location>
</feature>
<proteinExistence type="predicted"/>
<name>A0A9J6EGJ1_RHIMP</name>
<feature type="compositionally biased region" description="Polar residues" evidence="1">
    <location>
        <begin position="16"/>
        <end position="29"/>
    </location>
</feature>
<evidence type="ECO:0000313" key="2">
    <source>
        <dbReference type="EMBL" id="KAH8033348.1"/>
    </source>
</evidence>
<feature type="region of interest" description="Disordered" evidence="1">
    <location>
        <begin position="230"/>
        <end position="272"/>
    </location>
</feature>
<feature type="region of interest" description="Disordered" evidence="1">
    <location>
        <begin position="71"/>
        <end position="118"/>
    </location>
</feature>
<organism evidence="2 3">
    <name type="scientific">Rhipicephalus microplus</name>
    <name type="common">Cattle tick</name>
    <name type="synonym">Boophilus microplus</name>
    <dbReference type="NCBI Taxonomy" id="6941"/>
    <lineage>
        <taxon>Eukaryota</taxon>
        <taxon>Metazoa</taxon>
        <taxon>Ecdysozoa</taxon>
        <taxon>Arthropoda</taxon>
        <taxon>Chelicerata</taxon>
        <taxon>Arachnida</taxon>
        <taxon>Acari</taxon>
        <taxon>Parasitiformes</taxon>
        <taxon>Ixodida</taxon>
        <taxon>Ixodoidea</taxon>
        <taxon>Ixodidae</taxon>
        <taxon>Rhipicephalinae</taxon>
        <taxon>Rhipicephalus</taxon>
        <taxon>Boophilus</taxon>
    </lineage>
</organism>
<keyword evidence="3" id="KW-1185">Reference proteome</keyword>
<sequence>MSRAAAVRKGPGKQVTECQNQNLSSNCSMRSTPALRTVKQHVSITGQATVPSIQSIMPQALPAELLDTELQESQQRERDGATRAASTSGGCGKEGRTVPASFNGDKHSVSGKSSYKTARKKLAERSVASHLPRLRNADHKVIIRPKEGLTLTRRSAPVIGGAVRMAEGIPWQKGREEDRIVLKDKGCGVASPPKDHEYTPRCRLRGKEHVPGDKRCKELFRTPYTVKKRQWETKLEEAREQEERRKAEEDTQQHSRTDGVQDRSRRKSKHCS</sequence>